<comment type="caution">
    <text evidence="18">The sequence shown here is derived from an EMBL/GenBank/DDBJ whole genome shotgun (WGS) entry which is preliminary data.</text>
</comment>
<evidence type="ECO:0000256" key="15">
    <source>
        <dbReference type="PROSITE-ProRule" id="PRU01319"/>
    </source>
</evidence>
<dbReference type="GO" id="GO:0030145">
    <property type="term" value="F:manganese ion binding"/>
    <property type="evidence" value="ECO:0007669"/>
    <property type="project" value="UniProtKB-UniRule"/>
</dbReference>
<sequence>MLDFDLTEEKKIFEQGYKIIGALDEAGRGPLAGPVVAACVIIRANFCLNDELKEVNDSKKLTAKKRELLFELIKKHFIEVGVGVCDHKTIDRINILQAAFLAMKKAISSLKNKPDFLIVDGSIKMPNCSTPQQPFVKGDQRIFTIAAASIIAKVTRDRLMLDFDKLYPNYGFSQHKGYGTKYHLARLKQCGPCPIHRLSFNRVK</sequence>
<comment type="subcellular location">
    <subcellularLocation>
        <location evidence="4 14">Cytoplasm</location>
    </subcellularLocation>
</comment>
<dbReference type="InterPro" id="IPR036397">
    <property type="entry name" value="RNaseH_sf"/>
</dbReference>
<dbReference type="GO" id="GO:0003723">
    <property type="term" value="F:RNA binding"/>
    <property type="evidence" value="ECO:0007669"/>
    <property type="project" value="UniProtKB-UniRule"/>
</dbReference>
<evidence type="ECO:0000256" key="4">
    <source>
        <dbReference type="ARBA" id="ARBA00004496"/>
    </source>
</evidence>
<comment type="cofactor">
    <cofactor evidence="2">
        <name>Mg(2+)</name>
        <dbReference type="ChEBI" id="CHEBI:18420"/>
    </cofactor>
</comment>
<reference evidence="18 19" key="1">
    <citation type="journal article" date="2015" name="Nature">
        <title>rRNA introns, odd ribosomes, and small enigmatic genomes across a large radiation of phyla.</title>
        <authorList>
            <person name="Brown C.T."/>
            <person name="Hug L.A."/>
            <person name="Thomas B.C."/>
            <person name="Sharon I."/>
            <person name="Castelle C.J."/>
            <person name="Singh A."/>
            <person name="Wilkins M.J."/>
            <person name="Williams K.H."/>
            <person name="Banfield J.F."/>
        </authorList>
    </citation>
    <scope>NUCLEOTIDE SEQUENCE [LARGE SCALE GENOMIC DNA]</scope>
</reference>
<keyword evidence="13 14" id="KW-0464">Manganese</keyword>
<dbReference type="Pfam" id="PF01351">
    <property type="entry name" value="RNase_HII"/>
    <property type="match status" value="1"/>
</dbReference>
<protein>
    <recommendedName>
        <fullName evidence="7 14">Ribonuclease HII</fullName>
        <shortName evidence="14">RNase HII</shortName>
        <ecNumber evidence="6 14">3.1.26.4</ecNumber>
    </recommendedName>
</protein>
<dbReference type="GO" id="GO:0004523">
    <property type="term" value="F:RNA-DNA hybrid ribonuclease activity"/>
    <property type="evidence" value="ECO:0007669"/>
    <property type="project" value="UniProtKB-UniRule"/>
</dbReference>
<feature type="binding site" evidence="14 15">
    <location>
        <position position="25"/>
    </location>
    <ligand>
        <name>a divalent metal cation</name>
        <dbReference type="ChEBI" id="CHEBI:60240"/>
    </ligand>
</feature>
<dbReference type="EC" id="3.1.26.4" evidence="6 14"/>
<evidence type="ECO:0000256" key="14">
    <source>
        <dbReference type="HAMAP-Rule" id="MF_00052"/>
    </source>
</evidence>
<dbReference type="EMBL" id="LCAP01000001">
    <property type="protein sequence ID" value="KKR91907.1"/>
    <property type="molecule type" value="Genomic_DNA"/>
</dbReference>
<dbReference type="SUPFAM" id="SSF53098">
    <property type="entry name" value="Ribonuclease H-like"/>
    <property type="match status" value="1"/>
</dbReference>
<evidence type="ECO:0000256" key="9">
    <source>
        <dbReference type="ARBA" id="ARBA00022722"/>
    </source>
</evidence>
<evidence type="ECO:0000313" key="19">
    <source>
        <dbReference type="Proteomes" id="UP000034190"/>
    </source>
</evidence>
<dbReference type="CDD" id="cd07182">
    <property type="entry name" value="RNase_HII_bacteria_HII_like"/>
    <property type="match status" value="1"/>
</dbReference>
<comment type="catalytic activity">
    <reaction evidence="1 14 15 16">
        <text>Endonucleolytic cleavage to 5'-phosphomonoester.</text>
        <dbReference type="EC" id="3.1.26.4"/>
    </reaction>
</comment>
<evidence type="ECO:0000256" key="1">
    <source>
        <dbReference type="ARBA" id="ARBA00000077"/>
    </source>
</evidence>
<dbReference type="InterPro" id="IPR012337">
    <property type="entry name" value="RNaseH-like_sf"/>
</dbReference>
<evidence type="ECO:0000256" key="7">
    <source>
        <dbReference type="ARBA" id="ARBA00019179"/>
    </source>
</evidence>
<keyword evidence="8 14" id="KW-0963">Cytoplasm</keyword>
<feature type="binding site" evidence="14 15">
    <location>
        <position position="120"/>
    </location>
    <ligand>
        <name>a divalent metal cation</name>
        <dbReference type="ChEBI" id="CHEBI:60240"/>
    </ligand>
</feature>
<organism evidence="18 19">
    <name type="scientific">Candidatus Falkowbacteria bacterium GW2011_GWA2_41_14</name>
    <dbReference type="NCBI Taxonomy" id="1618635"/>
    <lineage>
        <taxon>Bacteria</taxon>
        <taxon>Candidatus Falkowiibacteriota</taxon>
    </lineage>
</organism>
<keyword evidence="10 14" id="KW-0479">Metal-binding</keyword>
<evidence type="ECO:0000256" key="10">
    <source>
        <dbReference type="ARBA" id="ARBA00022723"/>
    </source>
</evidence>
<evidence type="ECO:0000256" key="2">
    <source>
        <dbReference type="ARBA" id="ARBA00001946"/>
    </source>
</evidence>
<keyword evidence="11 14" id="KW-0255">Endonuclease</keyword>
<dbReference type="InterPro" id="IPR022898">
    <property type="entry name" value="RNase_HII"/>
</dbReference>
<dbReference type="GO" id="GO:0005737">
    <property type="term" value="C:cytoplasm"/>
    <property type="evidence" value="ECO:0007669"/>
    <property type="project" value="UniProtKB-SubCell"/>
</dbReference>
<evidence type="ECO:0000256" key="11">
    <source>
        <dbReference type="ARBA" id="ARBA00022759"/>
    </source>
</evidence>
<dbReference type="NCBIfam" id="NF000594">
    <property type="entry name" value="PRK00015.1-1"/>
    <property type="match status" value="1"/>
</dbReference>
<feature type="binding site" evidence="14 15">
    <location>
        <position position="24"/>
    </location>
    <ligand>
        <name>a divalent metal cation</name>
        <dbReference type="ChEBI" id="CHEBI:60240"/>
    </ligand>
</feature>
<evidence type="ECO:0000256" key="16">
    <source>
        <dbReference type="RuleBase" id="RU003515"/>
    </source>
</evidence>
<dbReference type="GO" id="GO:0006298">
    <property type="term" value="P:mismatch repair"/>
    <property type="evidence" value="ECO:0007669"/>
    <property type="project" value="TreeGrafter"/>
</dbReference>
<accession>A0A0G0XVE3</accession>
<evidence type="ECO:0000256" key="5">
    <source>
        <dbReference type="ARBA" id="ARBA00007383"/>
    </source>
</evidence>
<dbReference type="PATRIC" id="fig|1618635.3.peg.97"/>
<dbReference type="PANTHER" id="PTHR10954">
    <property type="entry name" value="RIBONUCLEASE H2 SUBUNIT A"/>
    <property type="match status" value="1"/>
</dbReference>
<evidence type="ECO:0000256" key="12">
    <source>
        <dbReference type="ARBA" id="ARBA00022801"/>
    </source>
</evidence>
<gene>
    <name evidence="14" type="primary">rnhB</name>
    <name evidence="18" type="ORF">UU43_C0001G0087</name>
</gene>
<keyword evidence="9 14" id="KW-0540">Nuclease</keyword>
<evidence type="ECO:0000256" key="6">
    <source>
        <dbReference type="ARBA" id="ARBA00012180"/>
    </source>
</evidence>
<evidence type="ECO:0000259" key="17">
    <source>
        <dbReference type="PROSITE" id="PS51975"/>
    </source>
</evidence>
<comment type="similarity">
    <text evidence="5 14 16">Belongs to the RNase HII family.</text>
</comment>
<evidence type="ECO:0000256" key="3">
    <source>
        <dbReference type="ARBA" id="ARBA00004065"/>
    </source>
</evidence>
<dbReference type="Gene3D" id="3.30.420.10">
    <property type="entry name" value="Ribonuclease H-like superfamily/Ribonuclease H"/>
    <property type="match status" value="1"/>
</dbReference>
<dbReference type="Proteomes" id="UP000034190">
    <property type="component" value="Unassembled WGS sequence"/>
</dbReference>
<proteinExistence type="inferred from homology"/>
<dbReference type="AlphaFoldDB" id="A0A0G0XVE3"/>
<comment type="cofactor">
    <cofactor evidence="14 15">
        <name>Mn(2+)</name>
        <dbReference type="ChEBI" id="CHEBI:29035"/>
    </cofactor>
    <cofactor evidence="14 15">
        <name>Mg(2+)</name>
        <dbReference type="ChEBI" id="CHEBI:18420"/>
    </cofactor>
    <text evidence="14 15">Manganese or magnesium. Binds 1 divalent metal ion per monomer in the absence of substrate. May bind a second metal ion after substrate binding.</text>
</comment>
<dbReference type="GO" id="GO:0043137">
    <property type="term" value="P:DNA replication, removal of RNA primer"/>
    <property type="evidence" value="ECO:0007669"/>
    <property type="project" value="TreeGrafter"/>
</dbReference>
<dbReference type="HAMAP" id="MF_00052_B">
    <property type="entry name" value="RNase_HII_B"/>
    <property type="match status" value="1"/>
</dbReference>
<evidence type="ECO:0000313" key="18">
    <source>
        <dbReference type="EMBL" id="KKR91907.1"/>
    </source>
</evidence>
<feature type="domain" description="RNase H type-2" evidence="17">
    <location>
        <begin position="18"/>
        <end position="204"/>
    </location>
</feature>
<comment type="function">
    <text evidence="3 14 16">Endonuclease that specifically degrades the RNA of RNA-DNA hybrids.</text>
</comment>
<name>A0A0G0XVE3_9BACT</name>
<dbReference type="NCBIfam" id="NF000595">
    <property type="entry name" value="PRK00015.1-3"/>
    <property type="match status" value="1"/>
</dbReference>
<dbReference type="PROSITE" id="PS51975">
    <property type="entry name" value="RNASE_H_2"/>
    <property type="match status" value="1"/>
</dbReference>
<keyword evidence="12 14" id="KW-0378">Hydrolase</keyword>
<dbReference type="PANTHER" id="PTHR10954:SF18">
    <property type="entry name" value="RIBONUCLEASE HII"/>
    <property type="match status" value="1"/>
</dbReference>
<dbReference type="GO" id="GO:0032299">
    <property type="term" value="C:ribonuclease H2 complex"/>
    <property type="evidence" value="ECO:0007669"/>
    <property type="project" value="TreeGrafter"/>
</dbReference>
<dbReference type="InterPro" id="IPR001352">
    <property type="entry name" value="RNase_HII/HIII"/>
</dbReference>
<evidence type="ECO:0000256" key="13">
    <source>
        <dbReference type="ARBA" id="ARBA00023211"/>
    </source>
</evidence>
<evidence type="ECO:0000256" key="8">
    <source>
        <dbReference type="ARBA" id="ARBA00022490"/>
    </source>
</evidence>
<dbReference type="InterPro" id="IPR024567">
    <property type="entry name" value="RNase_HII/HIII_dom"/>
</dbReference>